<proteinExistence type="predicted"/>
<feature type="region of interest" description="Disordered" evidence="1">
    <location>
        <begin position="418"/>
        <end position="438"/>
    </location>
</feature>
<keyword evidence="5" id="KW-1185">Reference proteome</keyword>
<feature type="transmembrane region" description="Helical" evidence="2">
    <location>
        <begin position="250"/>
        <end position="274"/>
    </location>
</feature>
<dbReference type="InterPro" id="IPR053001">
    <property type="entry name" value="MNNG_permease-like"/>
</dbReference>
<keyword evidence="2" id="KW-0812">Transmembrane</keyword>
<comment type="caution">
    <text evidence="4">The sequence shown here is derived from an EMBL/GenBank/DDBJ whole genome shotgun (WGS) entry which is preliminary data.</text>
</comment>
<keyword evidence="2" id="KW-1133">Transmembrane helix</keyword>
<dbReference type="PANTHER" id="PTHR34814">
    <property type="entry name" value="NITROSOGUANIDINE RESISTANCE PROTEIN SNG1"/>
    <property type="match status" value="1"/>
</dbReference>
<evidence type="ECO:0000256" key="1">
    <source>
        <dbReference type="SAM" id="MobiDB-lite"/>
    </source>
</evidence>
<reference evidence="4" key="1">
    <citation type="submission" date="2023-06" db="EMBL/GenBank/DDBJ databases">
        <title>Genome-scale phylogeny and comparative genomics of the fungal order Sordariales.</title>
        <authorList>
            <consortium name="Lawrence Berkeley National Laboratory"/>
            <person name="Hensen N."/>
            <person name="Bonometti L."/>
            <person name="Westerberg I."/>
            <person name="Brannstrom I.O."/>
            <person name="Guillou S."/>
            <person name="Cros-Aarteil S."/>
            <person name="Calhoun S."/>
            <person name="Haridas S."/>
            <person name="Kuo A."/>
            <person name="Mondo S."/>
            <person name="Pangilinan J."/>
            <person name="Riley R."/>
            <person name="Labutti K."/>
            <person name="Andreopoulos B."/>
            <person name="Lipzen A."/>
            <person name="Chen C."/>
            <person name="Yanf M."/>
            <person name="Daum C."/>
            <person name="Ng V."/>
            <person name="Clum A."/>
            <person name="Steindorff A."/>
            <person name="Ohm R."/>
            <person name="Martin F."/>
            <person name="Silar P."/>
            <person name="Natvig D."/>
            <person name="Lalanne C."/>
            <person name="Gautier V."/>
            <person name="Ament-Velasquez S.L."/>
            <person name="Kruys A."/>
            <person name="Hutchinson M.I."/>
            <person name="Powell A.J."/>
            <person name="Barry K."/>
            <person name="Miller A.N."/>
            <person name="Grigoriev I.V."/>
            <person name="Debuchy R."/>
            <person name="Gladieux P."/>
            <person name="Thoren M.H."/>
            <person name="Johannesson H."/>
        </authorList>
    </citation>
    <scope>NUCLEOTIDE SEQUENCE</scope>
    <source>
        <strain evidence="4">CBS 606.72</strain>
    </source>
</reference>
<feature type="transmembrane region" description="Helical" evidence="2">
    <location>
        <begin position="209"/>
        <end position="230"/>
    </location>
</feature>
<feature type="transmembrane region" description="Helical" evidence="2">
    <location>
        <begin position="315"/>
        <end position="334"/>
    </location>
</feature>
<dbReference type="PANTHER" id="PTHR34814:SF2">
    <property type="entry name" value="DUF3533 DOMAIN-CONTAINING PROTEIN"/>
    <property type="match status" value="1"/>
</dbReference>
<evidence type="ECO:0000313" key="5">
    <source>
        <dbReference type="Proteomes" id="UP001175000"/>
    </source>
</evidence>
<evidence type="ECO:0000313" key="4">
    <source>
        <dbReference type="EMBL" id="KAK0631242.1"/>
    </source>
</evidence>
<dbReference type="Proteomes" id="UP001175000">
    <property type="component" value="Unassembled WGS sequence"/>
</dbReference>
<keyword evidence="2" id="KW-0472">Membrane</keyword>
<protein>
    <recommendedName>
        <fullName evidence="3">DUF3533 domain-containing protein</fullName>
    </recommendedName>
</protein>
<sequence length="438" mass="48509">MPDTPRHSPRFFGAVVKKFILLQLLFLGLFAYIFGSLFQQDVHTHNLKVAFVDHDGGAIGAAVRQAYSSLQGDNFPTLVEKPASDFPLAEDLKSAVCRIDYWAALHIQPGASSRLHDVLLDTRGAYNRHDALAFIWNEARYSTVVGPAIVSNIAALSAAARIAYSTANGTGQVQSLISNSHADIALSALANPWELASVNIQPTKQGSRAIYNTIAIILVIIQDFFFLSIMNGLHQSFHVYSEIHPVRIVAFRNLFSLSYCLVGSLCVTASIWAFRSGWAVDGTQFALTWATLWLFGHINFQTFDVFTIWLPHPYVLLSLISWIIVNVTSTILPFELSPAVYRVGYVLPAHETYQVLIDVWSSVCNPQLHHALPVLFAWEVVMSVLSAVGVCRRIRGAARAEREEQTSFDERLDAAMAERQKHEPLKNDEGDRGGLGSV</sequence>
<gene>
    <name evidence="4" type="ORF">B0T14DRAFT_417627</name>
</gene>
<dbReference type="Pfam" id="PF12051">
    <property type="entry name" value="DUF3533"/>
    <property type="match status" value="1"/>
</dbReference>
<dbReference type="InterPro" id="IPR022703">
    <property type="entry name" value="DUF3533"/>
</dbReference>
<dbReference type="GO" id="GO:0016020">
    <property type="term" value="C:membrane"/>
    <property type="evidence" value="ECO:0007669"/>
    <property type="project" value="TreeGrafter"/>
</dbReference>
<feature type="transmembrane region" description="Helical" evidence="2">
    <location>
        <begin position="20"/>
        <end position="38"/>
    </location>
</feature>
<dbReference type="AlphaFoldDB" id="A0AA39XD86"/>
<evidence type="ECO:0000256" key="2">
    <source>
        <dbReference type="SAM" id="Phobius"/>
    </source>
</evidence>
<evidence type="ECO:0000259" key="3">
    <source>
        <dbReference type="Pfam" id="PF12051"/>
    </source>
</evidence>
<dbReference type="EMBL" id="JAULSU010000001">
    <property type="protein sequence ID" value="KAK0631242.1"/>
    <property type="molecule type" value="Genomic_DNA"/>
</dbReference>
<name>A0AA39XD86_9PEZI</name>
<accession>A0AA39XD86</accession>
<feature type="domain" description="DUF3533" evidence="3">
    <location>
        <begin position="19"/>
        <end position="383"/>
    </location>
</feature>
<feature type="transmembrane region" description="Helical" evidence="2">
    <location>
        <begin position="286"/>
        <end position="309"/>
    </location>
</feature>
<organism evidence="4 5">
    <name type="scientific">Immersiella caudata</name>
    <dbReference type="NCBI Taxonomy" id="314043"/>
    <lineage>
        <taxon>Eukaryota</taxon>
        <taxon>Fungi</taxon>
        <taxon>Dikarya</taxon>
        <taxon>Ascomycota</taxon>
        <taxon>Pezizomycotina</taxon>
        <taxon>Sordariomycetes</taxon>
        <taxon>Sordariomycetidae</taxon>
        <taxon>Sordariales</taxon>
        <taxon>Lasiosphaeriaceae</taxon>
        <taxon>Immersiella</taxon>
    </lineage>
</organism>
<feature type="compositionally biased region" description="Basic and acidic residues" evidence="1">
    <location>
        <begin position="418"/>
        <end position="432"/>
    </location>
</feature>